<keyword evidence="5" id="KW-0067">ATP-binding</keyword>
<dbReference type="SUPFAM" id="SSF56235">
    <property type="entry name" value="N-terminal nucleophile aminohydrolases (Ntn hydrolases)"/>
    <property type="match status" value="1"/>
</dbReference>
<dbReference type="Pfam" id="PF00733">
    <property type="entry name" value="Asn_synthase"/>
    <property type="match status" value="1"/>
</dbReference>
<keyword evidence="4" id="KW-0547">Nucleotide-binding</keyword>
<dbReference type="InterPro" id="IPR006426">
    <property type="entry name" value="Asn_synth_AEB"/>
</dbReference>
<comment type="catalytic activity">
    <reaction evidence="7">
        <text>L-aspartate + L-glutamine + ATP + H2O = L-asparagine + L-glutamate + AMP + diphosphate + H(+)</text>
        <dbReference type="Rhea" id="RHEA:12228"/>
        <dbReference type="ChEBI" id="CHEBI:15377"/>
        <dbReference type="ChEBI" id="CHEBI:15378"/>
        <dbReference type="ChEBI" id="CHEBI:29985"/>
        <dbReference type="ChEBI" id="CHEBI:29991"/>
        <dbReference type="ChEBI" id="CHEBI:30616"/>
        <dbReference type="ChEBI" id="CHEBI:33019"/>
        <dbReference type="ChEBI" id="CHEBI:58048"/>
        <dbReference type="ChEBI" id="CHEBI:58359"/>
        <dbReference type="ChEBI" id="CHEBI:456215"/>
        <dbReference type="EC" id="6.3.5.4"/>
    </reaction>
</comment>
<evidence type="ECO:0000256" key="7">
    <source>
        <dbReference type="ARBA" id="ARBA00048741"/>
    </source>
</evidence>
<proteinExistence type="inferred from homology"/>
<dbReference type="PANTHER" id="PTHR43284">
    <property type="entry name" value="ASPARAGINE SYNTHETASE (GLUTAMINE-HYDROLYZING)"/>
    <property type="match status" value="1"/>
</dbReference>
<comment type="pathway">
    <text evidence="1">Amino-acid biosynthesis; L-asparagine biosynthesis; L-asparagine from L-aspartate (L-Gln route): step 1/1.</text>
</comment>
<protein>
    <recommendedName>
        <fullName evidence="3">asparagine synthase (glutamine-hydrolyzing)</fullName>
        <ecNumber evidence="3">6.3.5.4</ecNumber>
    </recommendedName>
</protein>
<evidence type="ECO:0000256" key="1">
    <source>
        <dbReference type="ARBA" id="ARBA00005187"/>
    </source>
</evidence>
<dbReference type="Gene3D" id="3.40.50.620">
    <property type="entry name" value="HUPs"/>
    <property type="match status" value="1"/>
</dbReference>
<gene>
    <name evidence="9" type="primary">asnB</name>
    <name evidence="9" type="ORF">MW290_24970</name>
</gene>
<dbReference type="EC" id="6.3.5.4" evidence="3"/>
<dbReference type="RefSeq" id="WP_250197051.1">
    <property type="nucleotide sequence ID" value="NZ_CP097636.1"/>
</dbReference>
<evidence type="ECO:0000256" key="2">
    <source>
        <dbReference type="ARBA" id="ARBA00005752"/>
    </source>
</evidence>
<dbReference type="InterPro" id="IPR001962">
    <property type="entry name" value="Asn_synthase"/>
</dbReference>
<evidence type="ECO:0000256" key="5">
    <source>
        <dbReference type="ARBA" id="ARBA00022840"/>
    </source>
</evidence>
<keyword evidence="9" id="KW-0436">Ligase</keyword>
<dbReference type="InterPro" id="IPR051786">
    <property type="entry name" value="ASN_synthetase/amidase"/>
</dbReference>
<accession>A0ABY4S9W7</accession>
<dbReference type="Gene3D" id="3.60.20.10">
    <property type="entry name" value="Glutamine Phosphoribosylpyrophosphate, subunit 1, domain 1"/>
    <property type="match status" value="1"/>
</dbReference>
<dbReference type="PIRSF" id="PIRSF001589">
    <property type="entry name" value="Asn_synthetase_glu-h"/>
    <property type="match status" value="1"/>
</dbReference>
<sequence>MCGLAGVIADRTLTPAQQQRLADAVAALHHRGPDGHGIHQQGPVGLVHTRLAIIDLAGGDQPLQSAASGLQAVVNGEIYNHVELREEFRRRGEPEPRSHSDCEALLQAYQVHGVPGLARLNGMFAAALHDPARRRLVLARDRLGIKPLYYARGAGCVVFGSELRAVLALLGHTPPLVADGIAQFFEHEFQGGEATAFEGVMRVPPGHALVIEEDGLQIRRERYWSLAEAPLRTWPASTRAEEADEAFTALMEQVMTEHLRADVPFGLLLSGGVDSGLLCALLTRMHGQPIESFSVGYATDDAAEAGRNELDAAEAVAARLGTRHTALRLAPGDLWRRLPHAVWATDELMRDHAVLPTLALGERASQSLKIVFTGEGGDEVFAGYGRYRRPALQRWLAGLRSPGSGGFRTRSLWPRAWQQAVFGPALQAASGGFRQPQIEAWQATPRNWTTLQRSQHGDLMTAVPDNLLVKADRSLMAFGIEGRVPFLDHRVVEFGLSLPDAWKVQGRIGKHFLRRWGLRHLPHDALFTPKKGFHVPMHWLLSGDFLKHLQAALARNAAVQQWLQPAGVARLIEVQQQTGAHTEALSAVLHFALWHRIQVEQGGRRPPAHAELLDYLQ</sequence>
<organism evidence="9 10">
    <name type="scientific">Aquincola tertiaricarbonis</name>
    <dbReference type="NCBI Taxonomy" id="391953"/>
    <lineage>
        <taxon>Bacteria</taxon>
        <taxon>Pseudomonadati</taxon>
        <taxon>Pseudomonadota</taxon>
        <taxon>Betaproteobacteria</taxon>
        <taxon>Burkholderiales</taxon>
        <taxon>Sphaerotilaceae</taxon>
        <taxon>Aquincola</taxon>
    </lineage>
</organism>
<name>A0ABY4S9W7_AQUTE</name>
<dbReference type="CDD" id="cd01991">
    <property type="entry name" value="Asn_synthase_B_C"/>
    <property type="match status" value="1"/>
</dbReference>
<dbReference type="PANTHER" id="PTHR43284:SF1">
    <property type="entry name" value="ASPARAGINE SYNTHETASE"/>
    <property type="match status" value="1"/>
</dbReference>
<evidence type="ECO:0000313" key="10">
    <source>
        <dbReference type="Proteomes" id="UP001056201"/>
    </source>
</evidence>
<dbReference type="InterPro" id="IPR014729">
    <property type="entry name" value="Rossmann-like_a/b/a_fold"/>
</dbReference>
<comment type="similarity">
    <text evidence="2">Belongs to the asparagine synthetase family.</text>
</comment>
<evidence type="ECO:0000256" key="6">
    <source>
        <dbReference type="ARBA" id="ARBA00022962"/>
    </source>
</evidence>
<keyword evidence="6" id="KW-0315">Glutamine amidotransferase</keyword>
<dbReference type="GO" id="GO:0004066">
    <property type="term" value="F:asparagine synthase (glutamine-hydrolyzing) activity"/>
    <property type="evidence" value="ECO:0007669"/>
    <property type="project" value="UniProtKB-EC"/>
</dbReference>
<dbReference type="PROSITE" id="PS51278">
    <property type="entry name" value="GATASE_TYPE_2"/>
    <property type="match status" value="1"/>
</dbReference>
<dbReference type="InterPro" id="IPR033738">
    <property type="entry name" value="AsnB_N"/>
</dbReference>
<evidence type="ECO:0000256" key="4">
    <source>
        <dbReference type="ARBA" id="ARBA00022741"/>
    </source>
</evidence>
<evidence type="ECO:0000259" key="8">
    <source>
        <dbReference type="PROSITE" id="PS51278"/>
    </source>
</evidence>
<dbReference type="InterPro" id="IPR029055">
    <property type="entry name" value="Ntn_hydrolases_N"/>
</dbReference>
<dbReference type="CDD" id="cd00712">
    <property type="entry name" value="AsnB"/>
    <property type="match status" value="1"/>
</dbReference>
<reference evidence="9" key="1">
    <citation type="submission" date="2022-05" db="EMBL/GenBank/DDBJ databases">
        <title>An RpoN-dependent PEP-CTERM gene is involved in floc formation of an Aquincola tertiaricarbonis strain.</title>
        <authorList>
            <person name="Qiu D."/>
            <person name="Xia M."/>
        </authorList>
    </citation>
    <scope>NUCLEOTIDE SEQUENCE</scope>
    <source>
        <strain evidence="9">RN12</strain>
    </source>
</reference>
<dbReference type="SUPFAM" id="SSF52402">
    <property type="entry name" value="Adenine nucleotide alpha hydrolases-like"/>
    <property type="match status" value="1"/>
</dbReference>
<dbReference type="Pfam" id="PF13537">
    <property type="entry name" value="GATase_7"/>
    <property type="match status" value="1"/>
</dbReference>
<evidence type="ECO:0000256" key="3">
    <source>
        <dbReference type="ARBA" id="ARBA00012737"/>
    </source>
</evidence>
<dbReference type="Proteomes" id="UP001056201">
    <property type="component" value="Chromosome 2"/>
</dbReference>
<dbReference type="InterPro" id="IPR017932">
    <property type="entry name" value="GATase_2_dom"/>
</dbReference>
<keyword evidence="10" id="KW-1185">Reference proteome</keyword>
<dbReference type="NCBIfam" id="TIGR01536">
    <property type="entry name" value="asn_synth_AEB"/>
    <property type="match status" value="1"/>
</dbReference>
<feature type="domain" description="Glutamine amidotransferase type-2" evidence="8">
    <location>
        <begin position="2"/>
        <end position="214"/>
    </location>
</feature>
<dbReference type="EMBL" id="CP097636">
    <property type="protein sequence ID" value="URI08831.1"/>
    <property type="molecule type" value="Genomic_DNA"/>
</dbReference>
<evidence type="ECO:0000313" key="9">
    <source>
        <dbReference type="EMBL" id="URI08831.1"/>
    </source>
</evidence>